<dbReference type="GO" id="GO:0005921">
    <property type="term" value="C:gap junction"/>
    <property type="evidence" value="ECO:0007669"/>
    <property type="project" value="UniProtKB-SubCell"/>
</dbReference>
<keyword evidence="9 12" id="KW-0406">Ion transport</keyword>
<evidence type="ECO:0000256" key="3">
    <source>
        <dbReference type="ARBA" id="ARBA00022448"/>
    </source>
</evidence>
<evidence type="ECO:0000256" key="12">
    <source>
        <dbReference type="RuleBase" id="RU010713"/>
    </source>
</evidence>
<dbReference type="GO" id="GO:0034220">
    <property type="term" value="P:monoatomic ion transmembrane transport"/>
    <property type="evidence" value="ECO:0007669"/>
    <property type="project" value="UniProtKB-KW"/>
</dbReference>
<dbReference type="PANTHER" id="PTHR11893:SF36">
    <property type="entry name" value="INNEXIN-5"/>
    <property type="match status" value="1"/>
</dbReference>
<dbReference type="PRINTS" id="PR01262">
    <property type="entry name" value="INNEXIN"/>
</dbReference>
<dbReference type="WBParaSite" id="jg3448">
    <property type="protein sequence ID" value="jg3448"/>
    <property type="gene ID" value="jg3448"/>
</dbReference>
<keyword evidence="10 12" id="KW-0472">Membrane</keyword>
<feature type="compositionally biased region" description="Basic and acidic residues" evidence="13">
    <location>
        <begin position="504"/>
        <end position="520"/>
    </location>
</feature>
<reference evidence="15" key="1">
    <citation type="submission" date="2022-11" db="UniProtKB">
        <authorList>
            <consortium name="WormBaseParasite"/>
        </authorList>
    </citation>
    <scope>IDENTIFICATION</scope>
</reference>
<organism evidence="14 15">
    <name type="scientific">Ditylenchus dipsaci</name>
    <dbReference type="NCBI Taxonomy" id="166011"/>
    <lineage>
        <taxon>Eukaryota</taxon>
        <taxon>Metazoa</taxon>
        <taxon>Ecdysozoa</taxon>
        <taxon>Nematoda</taxon>
        <taxon>Chromadorea</taxon>
        <taxon>Rhabditida</taxon>
        <taxon>Tylenchina</taxon>
        <taxon>Tylenchomorpha</taxon>
        <taxon>Sphaerularioidea</taxon>
        <taxon>Anguinidae</taxon>
        <taxon>Anguininae</taxon>
        <taxon>Ditylenchus</taxon>
    </lineage>
</organism>
<keyword evidence="7" id="KW-0965">Cell junction</keyword>
<evidence type="ECO:0000256" key="4">
    <source>
        <dbReference type="ARBA" id="ARBA00022475"/>
    </source>
</evidence>
<dbReference type="PROSITE" id="PS51013">
    <property type="entry name" value="PANNEXIN"/>
    <property type="match status" value="1"/>
</dbReference>
<dbReference type="GO" id="GO:0005886">
    <property type="term" value="C:plasma membrane"/>
    <property type="evidence" value="ECO:0007669"/>
    <property type="project" value="UniProtKB-SubCell"/>
</dbReference>
<feature type="transmembrane region" description="Helical" evidence="12">
    <location>
        <begin position="202"/>
        <end position="225"/>
    </location>
</feature>
<keyword evidence="14" id="KW-1185">Reference proteome</keyword>
<keyword evidence="3 12" id="KW-0813">Transport</keyword>
<evidence type="ECO:0000256" key="13">
    <source>
        <dbReference type="SAM" id="MobiDB-lite"/>
    </source>
</evidence>
<comment type="function">
    <text evidence="12">Structural component of the gap junctions.</text>
</comment>
<feature type="compositionally biased region" description="Polar residues" evidence="13">
    <location>
        <begin position="409"/>
        <end position="436"/>
    </location>
</feature>
<gene>
    <name evidence="12" type="primary">inx</name>
</gene>
<evidence type="ECO:0000256" key="8">
    <source>
        <dbReference type="ARBA" id="ARBA00022989"/>
    </source>
</evidence>
<dbReference type="InterPro" id="IPR000990">
    <property type="entry name" value="Innexin"/>
</dbReference>
<keyword evidence="8 12" id="KW-1133">Transmembrane helix</keyword>
<dbReference type="Proteomes" id="UP000887574">
    <property type="component" value="Unplaced"/>
</dbReference>
<accession>A0A915E8E4</accession>
<feature type="region of interest" description="Disordered" evidence="13">
    <location>
        <begin position="504"/>
        <end position="529"/>
    </location>
</feature>
<protein>
    <recommendedName>
        <fullName evidence="12">Innexin</fullName>
    </recommendedName>
</protein>
<proteinExistence type="inferred from homology"/>
<evidence type="ECO:0000256" key="1">
    <source>
        <dbReference type="ARBA" id="ARBA00004610"/>
    </source>
</evidence>
<evidence type="ECO:0000256" key="6">
    <source>
        <dbReference type="ARBA" id="ARBA00022868"/>
    </source>
</evidence>
<dbReference type="PANTHER" id="PTHR11893">
    <property type="entry name" value="INNEXIN"/>
    <property type="match status" value="1"/>
</dbReference>
<keyword evidence="6" id="KW-0303">Gap junction</keyword>
<evidence type="ECO:0000256" key="5">
    <source>
        <dbReference type="ARBA" id="ARBA00022692"/>
    </source>
</evidence>
<evidence type="ECO:0000313" key="14">
    <source>
        <dbReference type="Proteomes" id="UP000887574"/>
    </source>
</evidence>
<keyword evidence="4" id="KW-1003">Cell membrane</keyword>
<keyword evidence="11 12" id="KW-0407">Ion channel</keyword>
<evidence type="ECO:0000256" key="7">
    <source>
        <dbReference type="ARBA" id="ARBA00022949"/>
    </source>
</evidence>
<name>A0A915E8E4_9BILA</name>
<feature type="transmembrane region" description="Helical" evidence="12">
    <location>
        <begin position="290"/>
        <end position="312"/>
    </location>
</feature>
<comment type="subcellular location">
    <subcellularLocation>
        <location evidence="1">Cell junction</location>
        <location evidence="1">Gap junction</location>
    </subcellularLocation>
    <subcellularLocation>
        <location evidence="2 12">Cell membrane</location>
        <topology evidence="2 12">Multi-pass membrane protein</topology>
    </subcellularLocation>
</comment>
<evidence type="ECO:0000313" key="15">
    <source>
        <dbReference type="WBParaSite" id="jg3448"/>
    </source>
</evidence>
<evidence type="ECO:0000256" key="9">
    <source>
        <dbReference type="ARBA" id="ARBA00023065"/>
    </source>
</evidence>
<evidence type="ECO:0000256" key="2">
    <source>
        <dbReference type="ARBA" id="ARBA00004651"/>
    </source>
</evidence>
<feature type="region of interest" description="Disordered" evidence="13">
    <location>
        <begin position="392"/>
        <end position="436"/>
    </location>
</feature>
<keyword evidence="5 12" id="KW-0812">Transmembrane</keyword>
<dbReference type="GO" id="GO:0005243">
    <property type="term" value="F:gap junction channel activity"/>
    <property type="evidence" value="ECO:0007669"/>
    <property type="project" value="TreeGrafter"/>
</dbReference>
<evidence type="ECO:0000256" key="11">
    <source>
        <dbReference type="ARBA" id="ARBA00023303"/>
    </source>
</evidence>
<evidence type="ECO:0000256" key="10">
    <source>
        <dbReference type="ARBA" id="ARBA00023136"/>
    </source>
</evidence>
<dbReference type="Pfam" id="PF00876">
    <property type="entry name" value="Innexin"/>
    <property type="match status" value="1"/>
</dbReference>
<feature type="transmembrane region" description="Helical" evidence="12">
    <location>
        <begin position="98"/>
        <end position="116"/>
    </location>
</feature>
<comment type="similarity">
    <text evidence="12">Belongs to the pannexin family.</text>
</comment>
<feature type="transmembrane region" description="Helical" evidence="12">
    <location>
        <begin position="24"/>
        <end position="46"/>
    </location>
</feature>
<sequence length="529" mass="61420">MEKALEKVGSMVRKRCDDDSVDRFNYFYTPVMLGIFAVCLAAKQYVGDPLQCWVPAQFKDPWEKYAETYCFIENTYFVGFNESFPRTNPEREDRELHYYQWVPFMLAAQILLFTLPKNIWNTFNLKTGFHLNSLVDKAMIYSKQPKKDSKSKTQTTKLKTTLKQDAREAAKHIHDVLEYNNQQQGMNQENKKKPSQNYVTNLYLFFKLLNLIVCVAQLFLLNHFLAPDHSYLWGLDIVKDLYNGNPWQHSGHFPRVTYCDINIREQGGHMVQHTFQCVLMINMFNEKCYVFIWFWLVLLTIMDIFNLAKWFVHSIHGKGDRKFVISHLTKHDRFKKLKNKYCEDDVDNFQQLWKYCSVLSAHPLFEKFLSSGYNSSTTKEVQNTNSFYLGNNGLNNKSAKPHDAHENGTLKSLNSKPLQQNGFTKRTNSITAPNSIHPTTPVSAPIAQPSLALVPNHMPNSEFKVEMKARAAGLGVPMEQSIDEDQPHQPVTTQYIQNIVATVRQRDDQERDQQDLDHLPKPPTFEPGH</sequence>
<dbReference type="AlphaFoldDB" id="A0A915E8E4"/>